<reference evidence="1 2" key="1">
    <citation type="journal article" date="2021" name="Front. Genet.">
        <title>Chromosome-Level Genome Assembly Reveals Significant Gene Expansion in the Toll and IMD Signaling Pathways of Dendrolimus kikuchii.</title>
        <authorList>
            <person name="Zhou J."/>
            <person name="Wu P."/>
            <person name="Xiong Z."/>
            <person name="Liu N."/>
            <person name="Zhao N."/>
            <person name="Ji M."/>
            <person name="Qiu Y."/>
            <person name="Yang B."/>
        </authorList>
    </citation>
    <scope>NUCLEOTIDE SEQUENCE [LARGE SCALE GENOMIC DNA]</scope>
    <source>
        <strain evidence="1">Ann1</strain>
    </source>
</reference>
<accession>A0ACC1DBU6</accession>
<sequence length="110" mass="13019">MWAMKSIIIKVYLQFLIIFNYNLTGTLRIPPKRVVFKQSSSDTSCDNICEDLPERDPDPVCMMFSRYKKGYQYFVNECHARRAVCKENLVLHVVHPSRCMKSNQFFMPIF</sequence>
<protein>
    <submittedName>
        <fullName evidence="1">Uncharacterized protein</fullName>
    </submittedName>
</protein>
<evidence type="ECO:0000313" key="2">
    <source>
        <dbReference type="Proteomes" id="UP000824533"/>
    </source>
</evidence>
<evidence type="ECO:0000313" key="1">
    <source>
        <dbReference type="EMBL" id="KAJ0181403.1"/>
    </source>
</evidence>
<gene>
    <name evidence="1" type="ORF">K1T71_003488</name>
</gene>
<organism evidence="1 2">
    <name type="scientific">Dendrolimus kikuchii</name>
    <dbReference type="NCBI Taxonomy" id="765133"/>
    <lineage>
        <taxon>Eukaryota</taxon>
        <taxon>Metazoa</taxon>
        <taxon>Ecdysozoa</taxon>
        <taxon>Arthropoda</taxon>
        <taxon>Hexapoda</taxon>
        <taxon>Insecta</taxon>
        <taxon>Pterygota</taxon>
        <taxon>Neoptera</taxon>
        <taxon>Endopterygota</taxon>
        <taxon>Lepidoptera</taxon>
        <taxon>Glossata</taxon>
        <taxon>Ditrysia</taxon>
        <taxon>Bombycoidea</taxon>
        <taxon>Lasiocampidae</taxon>
        <taxon>Dendrolimus</taxon>
    </lineage>
</organism>
<dbReference type="Proteomes" id="UP000824533">
    <property type="component" value="Linkage Group LG05"/>
</dbReference>
<name>A0ACC1DBU6_9NEOP</name>
<proteinExistence type="predicted"/>
<keyword evidence="2" id="KW-1185">Reference proteome</keyword>
<comment type="caution">
    <text evidence="1">The sequence shown here is derived from an EMBL/GenBank/DDBJ whole genome shotgun (WGS) entry which is preliminary data.</text>
</comment>
<dbReference type="EMBL" id="CM034391">
    <property type="protein sequence ID" value="KAJ0181403.1"/>
    <property type="molecule type" value="Genomic_DNA"/>
</dbReference>